<sequence>MPSSLSSTSSSATDAPTSAQPAFDVVQYMQNLGRQVQAQNQFMRNASTQLAEQRQVIEKLDHKVMVLEDALRHSSAYHRD</sequence>
<protein>
    <submittedName>
        <fullName evidence="2">Uncharacterized protein</fullName>
    </submittedName>
</protein>
<feature type="coiled-coil region" evidence="1">
    <location>
        <begin position="43"/>
        <end position="70"/>
    </location>
</feature>
<keyword evidence="1" id="KW-0175">Coiled coil</keyword>
<comment type="caution">
    <text evidence="2">The sequence shown here is derived from an EMBL/GenBank/DDBJ whole genome shotgun (WGS) entry which is preliminary data.</text>
</comment>
<dbReference type="AlphaFoldDB" id="A0A9P5YNC4"/>
<reference evidence="2" key="1">
    <citation type="submission" date="2020-11" db="EMBL/GenBank/DDBJ databases">
        <authorList>
            <consortium name="DOE Joint Genome Institute"/>
            <person name="Ahrendt S."/>
            <person name="Riley R."/>
            <person name="Andreopoulos W."/>
            <person name="Labutti K."/>
            <person name="Pangilinan J."/>
            <person name="Ruiz-Duenas F.J."/>
            <person name="Barrasa J.M."/>
            <person name="Sanchez-Garcia M."/>
            <person name="Camarero S."/>
            <person name="Miyauchi S."/>
            <person name="Serrano A."/>
            <person name="Linde D."/>
            <person name="Babiker R."/>
            <person name="Drula E."/>
            <person name="Ayuso-Fernandez I."/>
            <person name="Pacheco R."/>
            <person name="Padilla G."/>
            <person name="Ferreira P."/>
            <person name="Barriuso J."/>
            <person name="Kellner H."/>
            <person name="Castanera R."/>
            <person name="Alfaro M."/>
            <person name="Ramirez L."/>
            <person name="Pisabarro A.G."/>
            <person name="Kuo A."/>
            <person name="Tritt A."/>
            <person name="Lipzen A."/>
            <person name="He G."/>
            <person name="Yan M."/>
            <person name="Ng V."/>
            <person name="Cullen D."/>
            <person name="Martin F."/>
            <person name="Rosso M.-N."/>
            <person name="Henrissat B."/>
            <person name="Hibbett D."/>
            <person name="Martinez A.T."/>
            <person name="Grigoriev I.V."/>
        </authorList>
    </citation>
    <scope>NUCLEOTIDE SEQUENCE</scope>
    <source>
        <strain evidence="2">CIRM-BRFM 674</strain>
    </source>
</reference>
<dbReference type="EMBL" id="MU155592">
    <property type="protein sequence ID" value="KAF9472001.1"/>
    <property type="molecule type" value="Genomic_DNA"/>
</dbReference>
<dbReference type="Proteomes" id="UP000807469">
    <property type="component" value="Unassembled WGS sequence"/>
</dbReference>
<evidence type="ECO:0000313" key="2">
    <source>
        <dbReference type="EMBL" id="KAF9472001.1"/>
    </source>
</evidence>
<gene>
    <name evidence="2" type="ORF">BDN70DRAFT_887485</name>
</gene>
<evidence type="ECO:0000313" key="3">
    <source>
        <dbReference type="Proteomes" id="UP000807469"/>
    </source>
</evidence>
<proteinExistence type="predicted"/>
<evidence type="ECO:0000256" key="1">
    <source>
        <dbReference type="SAM" id="Coils"/>
    </source>
</evidence>
<organism evidence="2 3">
    <name type="scientific">Pholiota conissans</name>
    <dbReference type="NCBI Taxonomy" id="109636"/>
    <lineage>
        <taxon>Eukaryota</taxon>
        <taxon>Fungi</taxon>
        <taxon>Dikarya</taxon>
        <taxon>Basidiomycota</taxon>
        <taxon>Agaricomycotina</taxon>
        <taxon>Agaricomycetes</taxon>
        <taxon>Agaricomycetidae</taxon>
        <taxon>Agaricales</taxon>
        <taxon>Agaricineae</taxon>
        <taxon>Strophariaceae</taxon>
        <taxon>Pholiota</taxon>
    </lineage>
</organism>
<keyword evidence="3" id="KW-1185">Reference proteome</keyword>
<accession>A0A9P5YNC4</accession>
<name>A0A9P5YNC4_9AGAR</name>